<protein>
    <recommendedName>
        <fullName evidence="5">Inner membrane-spanning protein YciB</fullName>
    </recommendedName>
</protein>
<evidence type="ECO:0000256" key="1">
    <source>
        <dbReference type="ARBA" id="ARBA00022475"/>
    </source>
</evidence>
<accession>A0AAN4ZY17</accession>
<feature type="transmembrane region" description="Helical" evidence="5">
    <location>
        <begin position="12"/>
        <end position="29"/>
    </location>
</feature>
<dbReference type="Pfam" id="PF04279">
    <property type="entry name" value="IspA"/>
    <property type="match status" value="1"/>
</dbReference>
<keyword evidence="4 5" id="KW-0472">Membrane</keyword>
<keyword evidence="8" id="KW-1185">Reference proteome</keyword>
<dbReference type="HAMAP" id="MF_00189">
    <property type="entry name" value="YciB"/>
    <property type="match status" value="1"/>
</dbReference>
<evidence type="ECO:0000313" key="8">
    <source>
        <dbReference type="Proteomes" id="UP000199541"/>
    </source>
</evidence>
<feature type="transmembrane region" description="Helical" evidence="5">
    <location>
        <begin position="168"/>
        <end position="185"/>
    </location>
</feature>
<reference evidence="7 8" key="2">
    <citation type="submission" date="2016-10" db="EMBL/GenBank/DDBJ databases">
        <authorList>
            <person name="Varghese N."/>
            <person name="Submissions S."/>
        </authorList>
    </citation>
    <scope>NUCLEOTIDE SEQUENCE [LARGE SCALE GENOMIC DNA]</scope>
    <source>
        <strain evidence="7 8">DSM 24802</strain>
    </source>
</reference>
<comment type="similarity">
    <text evidence="5">Belongs to the YciB family.</text>
</comment>
<feature type="transmembrane region" description="Helical" evidence="5">
    <location>
        <begin position="102"/>
        <end position="122"/>
    </location>
</feature>
<name>A0AAN4ZY17_9RHOB</name>
<dbReference type="AlphaFoldDB" id="A0AAN4ZY17"/>
<proteinExistence type="inferred from homology"/>
<dbReference type="PANTHER" id="PTHR36917">
    <property type="entry name" value="INTRACELLULAR SEPTATION PROTEIN A-RELATED"/>
    <property type="match status" value="1"/>
</dbReference>
<comment type="function">
    <text evidence="5">Plays a role in cell envelope biogenesis, maintenance of cell envelope integrity and membrane homeostasis.</text>
</comment>
<keyword evidence="1 5" id="KW-1003">Cell membrane</keyword>
<evidence type="ECO:0000256" key="2">
    <source>
        <dbReference type="ARBA" id="ARBA00022692"/>
    </source>
</evidence>
<comment type="subcellular location">
    <subcellularLocation>
        <location evidence="5">Cell inner membrane</location>
        <topology evidence="5">Multi-pass membrane protein</topology>
    </subcellularLocation>
</comment>
<evidence type="ECO:0000313" key="6">
    <source>
        <dbReference type="EMBL" id="GHD99419.1"/>
    </source>
</evidence>
<dbReference type="PANTHER" id="PTHR36917:SF1">
    <property type="entry name" value="INNER MEMBRANE-SPANNING PROTEIN YCIB"/>
    <property type="match status" value="1"/>
</dbReference>
<evidence type="ECO:0000256" key="5">
    <source>
        <dbReference type="HAMAP-Rule" id="MF_00189"/>
    </source>
</evidence>
<feature type="transmembrane region" description="Helical" evidence="5">
    <location>
        <begin position="41"/>
        <end position="62"/>
    </location>
</feature>
<gene>
    <name evidence="5" type="primary">yciB</name>
    <name evidence="6" type="ORF">GCM10008024_06720</name>
    <name evidence="7" type="ORF">SAMN05444006_102204</name>
</gene>
<dbReference type="RefSeq" id="WP_035841488.1">
    <property type="nucleotide sequence ID" value="NZ_BNAB01000002.1"/>
</dbReference>
<comment type="caution">
    <text evidence="6">The sequence shown here is derived from an EMBL/GenBank/DDBJ whole genome shotgun (WGS) entry which is preliminary data.</text>
</comment>
<dbReference type="EMBL" id="FNOB01000002">
    <property type="protein sequence ID" value="SDW26394.1"/>
    <property type="molecule type" value="Genomic_DNA"/>
</dbReference>
<keyword evidence="3 5" id="KW-1133">Transmembrane helix</keyword>
<dbReference type="Proteomes" id="UP000634647">
    <property type="component" value="Unassembled WGS sequence"/>
</dbReference>
<keyword evidence="5" id="KW-0997">Cell inner membrane</keyword>
<evidence type="ECO:0000313" key="7">
    <source>
        <dbReference type="EMBL" id="SDW26394.1"/>
    </source>
</evidence>
<reference evidence="6" key="1">
    <citation type="journal article" date="2014" name="Int. J. Syst. Evol. Microbiol.">
        <title>Complete genome sequence of Corynebacterium casei LMG S-19264T (=DSM 44701T), isolated from a smear-ripened cheese.</title>
        <authorList>
            <consortium name="US DOE Joint Genome Institute (JGI-PGF)"/>
            <person name="Walter F."/>
            <person name="Albersmeier A."/>
            <person name="Kalinowski J."/>
            <person name="Ruckert C."/>
        </authorList>
    </citation>
    <scope>NUCLEOTIDE SEQUENCE</scope>
    <source>
        <strain evidence="6">CGMCC 1.10859</strain>
    </source>
</reference>
<dbReference type="InterPro" id="IPR006008">
    <property type="entry name" value="YciB"/>
</dbReference>
<dbReference type="EMBL" id="BNAB01000002">
    <property type="protein sequence ID" value="GHD99419.1"/>
    <property type="molecule type" value="Genomic_DNA"/>
</dbReference>
<dbReference type="Proteomes" id="UP000199541">
    <property type="component" value="Unassembled WGS sequence"/>
</dbReference>
<feature type="transmembrane region" description="Helical" evidence="5">
    <location>
        <begin position="143"/>
        <end position="162"/>
    </location>
</feature>
<dbReference type="GO" id="GO:0005886">
    <property type="term" value="C:plasma membrane"/>
    <property type="evidence" value="ECO:0007669"/>
    <property type="project" value="UniProtKB-SubCell"/>
</dbReference>
<sequence length="208" mass="23563">MAGRKINPIVKMVLEFGPILVFFLGYMRLKGQHFMIGGTNYDGFILVTAAFIPLMLITTAILWRLTGHLSKMQITTAVMVVIFGGLTVWLNDPAFIKMKPTIIYLLFGGILGIGLLRGKSYLRVVMEEVVPLKHEGWMILTRRVCVFFLGMAVLNEIVWRTMSTETWVTFKTFVLTIAMFAFFMLQGRIFTEYAVEEGTEADAEADEN</sequence>
<organism evidence="6 9">
    <name type="scientific">Allgaiera indica</name>
    <dbReference type="NCBI Taxonomy" id="765699"/>
    <lineage>
        <taxon>Bacteria</taxon>
        <taxon>Pseudomonadati</taxon>
        <taxon>Pseudomonadota</taxon>
        <taxon>Alphaproteobacteria</taxon>
        <taxon>Rhodobacterales</taxon>
        <taxon>Paracoccaceae</taxon>
        <taxon>Allgaiera</taxon>
    </lineage>
</organism>
<evidence type="ECO:0000313" key="9">
    <source>
        <dbReference type="Proteomes" id="UP000634647"/>
    </source>
</evidence>
<feature type="transmembrane region" description="Helical" evidence="5">
    <location>
        <begin position="74"/>
        <end position="90"/>
    </location>
</feature>
<reference evidence="6" key="3">
    <citation type="submission" date="2023-06" db="EMBL/GenBank/DDBJ databases">
        <authorList>
            <person name="Sun Q."/>
            <person name="Zhou Y."/>
        </authorList>
    </citation>
    <scope>NUCLEOTIDE SEQUENCE</scope>
    <source>
        <strain evidence="6">CGMCC 1.10859</strain>
    </source>
</reference>
<evidence type="ECO:0000256" key="3">
    <source>
        <dbReference type="ARBA" id="ARBA00022989"/>
    </source>
</evidence>
<keyword evidence="2 5" id="KW-0812">Transmembrane</keyword>
<evidence type="ECO:0000256" key="4">
    <source>
        <dbReference type="ARBA" id="ARBA00023136"/>
    </source>
</evidence>